<feature type="transmembrane region" description="Helical" evidence="5">
    <location>
        <begin position="20"/>
        <end position="38"/>
    </location>
</feature>
<evidence type="ECO:0000313" key="8">
    <source>
        <dbReference type="Proteomes" id="UP000095488"/>
    </source>
</evidence>
<dbReference type="Proteomes" id="UP000095488">
    <property type="component" value="Unassembled WGS sequence"/>
</dbReference>
<evidence type="ECO:0000256" key="1">
    <source>
        <dbReference type="ARBA" id="ARBA00004141"/>
    </source>
</evidence>
<evidence type="ECO:0000256" key="2">
    <source>
        <dbReference type="ARBA" id="ARBA00022692"/>
    </source>
</evidence>
<comment type="caution">
    <text evidence="7">The sequence shown here is derived from an EMBL/GenBank/DDBJ whole genome shotgun (WGS) entry which is preliminary data.</text>
</comment>
<feature type="transmembrane region" description="Helical" evidence="5">
    <location>
        <begin position="615"/>
        <end position="633"/>
    </location>
</feature>
<dbReference type="Gene3D" id="3.40.1710.10">
    <property type="entry name" value="abc type-2 transporter like domain"/>
    <property type="match status" value="1"/>
</dbReference>
<accession>A0ABP2AUV6</accession>
<dbReference type="PANTHER" id="PTHR43077">
    <property type="entry name" value="TRANSPORT PERMEASE YVFS-RELATED"/>
    <property type="match status" value="1"/>
</dbReference>
<dbReference type="InterPro" id="IPR013525">
    <property type="entry name" value="ABC2_TM"/>
</dbReference>
<evidence type="ECO:0000259" key="6">
    <source>
        <dbReference type="Pfam" id="PF12698"/>
    </source>
</evidence>
<name>A0ABP2AUV6_SARVE</name>
<dbReference type="PANTHER" id="PTHR43077:SF10">
    <property type="entry name" value="TRANSPORT PERMEASE PROTEIN"/>
    <property type="match status" value="1"/>
</dbReference>
<feature type="domain" description="ABC-2 type transporter transmembrane" evidence="6">
    <location>
        <begin position="22"/>
        <end position="182"/>
    </location>
</feature>
<dbReference type="NCBIfam" id="TIGR03061">
    <property type="entry name" value="pip_yhgE_Nterm"/>
    <property type="match status" value="1"/>
</dbReference>
<dbReference type="InterPro" id="IPR051328">
    <property type="entry name" value="T7SS_ABC-Transporter"/>
</dbReference>
<dbReference type="EMBL" id="CYZR01000006">
    <property type="protein sequence ID" value="CUO07974.1"/>
    <property type="molecule type" value="Genomic_DNA"/>
</dbReference>
<organism evidence="7 8">
    <name type="scientific">Sarcina ventriculi</name>
    <name type="common">Clostridium ventriculi</name>
    <dbReference type="NCBI Taxonomy" id="1267"/>
    <lineage>
        <taxon>Bacteria</taxon>
        <taxon>Bacillati</taxon>
        <taxon>Bacillota</taxon>
        <taxon>Clostridia</taxon>
        <taxon>Eubacteriales</taxon>
        <taxon>Clostridiaceae</taxon>
        <taxon>Sarcina</taxon>
    </lineage>
</organism>
<proteinExistence type="predicted"/>
<feature type="transmembrane region" description="Helical" evidence="5">
    <location>
        <begin position="575"/>
        <end position="594"/>
    </location>
</feature>
<protein>
    <submittedName>
        <fullName evidence="7">YhgE/Pip C-terminal domain</fullName>
    </submittedName>
</protein>
<dbReference type="RefSeq" id="WP_055259708.1">
    <property type="nucleotide sequence ID" value="NZ_BCMV01000059.1"/>
</dbReference>
<gene>
    <name evidence="7" type="ORF">ERS852473_01831</name>
</gene>
<dbReference type="InterPro" id="IPR017500">
    <property type="entry name" value="Phage_infect_YhgE_N"/>
</dbReference>
<sequence>MKNIFKIFFRDLKNISKNKAALIIIIGICVIPSLYAWINLKATWDPYSNTGNLPVAVVNEDKGAVINGKEINIGDEIIDKLKDNKDIAWKFVTDEQGQEGVKTGEYYAMIEIPDNFSSLITNTQNIGAEKPDIIYLVNQKANAIATKITDVATTKLTEEIKSSMRSAVTDAAGSTLNEVGDKLKENEVGLIQFKDDMLTASSSINNIKDYMNNVGSDAQNFSDYLGLVKKDTSSITNGLNSLQNVANSSKILVASTTNTLNSLGQNVENNINGIQNAISQTISFVNELKAIDYDVNGNKATALVLINKMNNSLENANNYVGKAIKTLKVINNIVPSNKITAQIESLNKLSSTINNAISSLNSLKDKVNAIPDVITSKKIGNEESVQGEQVLVDETLSSTQVPSDSIINDGNSSNETGTVIDLSGVDTALNNVLTILNGASSTLGNISNNFSSTLLPEINNLATNLNSKINNADSIIANSYQIVPVIKELSNTGIEISGQALDTANQVNSKLASFSGSLSTLNDKLSILNNDTLNSAVNLLQRNTDDVSNFLSSPINVEQKEIYNSDTFGKGLTPFYTVLAIWVGALLLTSLLTVECEEELEKGKKVGLIEQHFGKMLLFIFLSLIQTTIVTLGDKLVLGIEPSNMLVMLGFAFLSSITFTIIIFTLVSLFGNIGKAMCVLIMVFQIAGSGGIYPIQTNPKLFQILQPIWPFTYAIDGFRQGIAGVSWSNVRHDALILICFLIVFLVLSLLKKPFHHVTESMSKKFKESGL</sequence>
<evidence type="ECO:0000256" key="5">
    <source>
        <dbReference type="SAM" id="Phobius"/>
    </source>
</evidence>
<reference evidence="7 8" key="1">
    <citation type="submission" date="2015-09" db="EMBL/GenBank/DDBJ databases">
        <authorList>
            <consortium name="Pathogen Informatics"/>
            <person name="Wu L."/>
            <person name="Ma J."/>
        </authorList>
    </citation>
    <scope>NUCLEOTIDE SEQUENCE [LARGE SCALE GENOMIC DNA]</scope>
    <source>
        <strain evidence="7 8">2789STDY5834858</strain>
    </source>
</reference>
<feature type="transmembrane region" description="Helical" evidence="5">
    <location>
        <begin position="677"/>
        <end position="695"/>
    </location>
</feature>
<keyword evidence="2 5" id="KW-0812">Transmembrane</keyword>
<evidence type="ECO:0000313" key="7">
    <source>
        <dbReference type="EMBL" id="CUO07974.1"/>
    </source>
</evidence>
<comment type="subcellular location">
    <subcellularLocation>
        <location evidence="1">Membrane</location>
        <topology evidence="1">Multi-pass membrane protein</topology>
    </subcellularLocation>
</comment>
<dbReference type="NCBIfam" id="TIGR03062">
    <property type="entry name" value="pip_yhgE_Cterm"/>
    <property type="match status" value="1"/>
</dbReference>
<evidence type="ECO:0000256" key="3">
    <source>
        <dbReference type="ARBA" id="ARBA00022989"/>
    </source>
</evidence>
<evidence type="ECO:0000256" key="4">
    <source>
        <dbReference type="ARBA" id="ARBA00023136"/>
    </source>
</evidence>
<keyword evidence="4 5" id="KW-0472">Membrane</keyword>
<dbReference type="Pfam" id="PF12698">
    <property type="entry name" value="ABC2_membrane_3"/>
    <property type="match status" value="2"/>
</dbReference>
<dbReference type="InterPro" id="IPR017501">
    <property type="entry name" value="Phage_infect_YhgE_C"/>
</dbReference>
<feature type="transmembrane region" description="Helical" evidence="5">
    <location>
        <begin position="645"/>
        <end position="670"/>
    </location>
</feature>
<keyword evidence="3 5" id="KW-1133">Transmembrane helix</keyword>
<feature type="domain" description="ABC-2 type transporter transmembrane" evidence="6">
    <location>
        <begin position="436"/>
        <end position="750"/>
    </location>
</feature>
<keyword evidence="8" id="KW-1185">Reference proteome</keyword>
<feature type="transmembrane region" description="Helical" evidence="5">
    <location>
        <begin position="734"/>
        <end position="754"/>
    </location>
</feature>